<feature type="region of interest" description="Disordered" evidence="1">
    <location>
        <begin position="1"/>
        <end position="35"/>
    </location>
</feature>
<reference evidence="2 3" key="1">
    <citation type="submission" date="2017-11" db="EMBL/GenBank/DDBJ databases">
        <title>De-novo sequencing of pomegranate (Punica granatum L.) genome.</title>
        <authorList>
            <person name="Akparov Z."/>
            <person name="Amiraslanov A."/>
            <person name="Hajiyeva S."/>
            <person name="Abbasov M."/>
            <person name="Kaur K."/>
            <person name="Hamwieh A."/>
            <person name="Solovyev V."/>
            <person name="Salamov A."/>
            <person name="Braich B."/>
            <person name="Kosarev P."/>
            <person name="Mahmoud A."/>
            <person name="Hajiyev E."/>
            <person name="Babayeva S."/>
            <person name="Izzatullayeva V."/>
            <person name="Mammadov A."/>
            <person name="Mammadov A."/>
            <person name="Sharifova S."/>
            <person name="Ojaghi J."/>
            <person name="Eynullazada K."/>
            <person name="Bayramov B."/>
            <person name="Abdulazimova A."/>
            <person name="Shahmuradov I."/>
        </authorList>
    </citation>
    <scope>NUCLEOTIDE SEQUENCE [LARGE SCALE GENOMIC DNA]</scope>
    <source>
        <strain evidence="3">cv. AG2017</strain>
        <tissue evidence="2">Leaf</tissue>
    </source>
</reference>
<protein>
    <submittedName>
        <fullName evidence="2">Uncharacterized protein</fullName>
    </submittedName>
</protein>
<gene>
    <name evidence="2" type="ORF">CRG98_029250</name>
</gene>
<dbReference type="EMBL" id="PGOL01002119">
    <property type="protein sequence ID" value="PKI50370.1"/>
    <property type="molecule type" value="Genomic_DNA"/>
</dbReference>
<proteinExistence type="predicted"/>
<name>A0A2I0J371_PUNGR</name>
<evidence type="ECO:0000313" key="3">
    <source>
        <dbReference type="Proteomes" id="UP000233551"/>
    </source>
</evidence>
<comment type="caution">
    <text evidence="2">The sequence shown here is derived from an EMBL/GenBank/DDBJ whole genome shotgun (WGS) entry which is preliminary data.</text>
</comment>
<keyword evidence="3" id="KW-1185">Reference proteome</keyword>
<evidence type="ECO:0000313" key="2">
    <source>
        <dbReference type="EMBL" id="PKI50370.1"/>
    </source>
</evidence>
<accession>A0A2I0J371</accession>
<evidence type="ECO:0000256" key="1">
    <source>
        <dbReference type="SAM" id="MobiDB-lite"/>
    </source>
</evidence>
<sequence length="123" mass="13764">MDGAGGRWSPSSFGRAELPPDAHGPNVDTPRDSLLPGKSPASYFVNVDGQVVARQYFPGSTRSHVCCLFRSKKYKFMNMIASNVRRVVPLAEVEELIFYEVLADYLHFHLVTCRASVYNDSSY</sequence>
<organism evidence="2 3">
    <name type="scientific">Punica granatum</name>
    <name type="common">Pomegranate</name>
    <dbReference type="NCBI Taxonomy" id="22663"/>
    <lineage>
        <taxon>Eukaryota</taxon>
        <taxon>Viridiplantae</taxon>
        <taxon>Streptophyta</taxon>
        <taxon>Embryophyta</taxon>
        <taxon>Tracheophyta</taxon>
        <taxon>Spermatophyta</taxon>
        <taxon>Magnoliopsida</taxon>
        <taxon>eudicotyledons</taxon>
        <taxon>Gunneridae</taxon>
        <taxon>Pentapetalae</taxon>
        <taxon>rosids</taxon>
        <taxon>malvids</taxon>
        <taxon>Myrtales</taxon>
        <taxon>Lythraceae</taxon>
        <taxon>Punica</taxon>
    </lineage>
</organism>
<dbReference type="Proteomes" id="UP000233551">
    <property type="component" value="Unassembled WGS sequence"/>
</dbReference>
<dbReference type="AlphaFoldDB" id="A0A2I0J371"/>